<dbReference type="UniPathway" id="UPA00223"/>
<evidence type="ECO:0000256" key="3">
    <source>
        <dbReference type="ARBA" id="ARBA00022532"/>
    </source>
</evidence>
<dbReference type="InterPro" id="IPR036969">
    <property type="entry name" value="Citrate_synthase_sf"/>
</dbReference>
<dbReference type="GO" id="GO:0006099">
    <property type="term" value="P:tricarboxylic acid cycle"/>
    <property type="evidence" value="ECO:0007669"/>
    <property type="project" value="UniProtKB-UniPathway"/>
</dbReference>
<dbReference type="EMBL" id="SJPH01000013">
    <property type="protein sequence ID" value="TWT40168.1"/>
    <property type="molecule type" value="Genomic_DNA"/>
</dbReference>
<evidence type="ECO:0000256" key="6">
    <source>
        <dbReference type="PIRNR" id="PIRNR001369"/>
    </source>
</evidence>
<comment type="catalytic activity">
    <reaction evidence="5">
        <text>oxaloacetate + acetyl-CoA + H2O = citrate + CoA + H(+)</text>
        <dbReference type="Rhea" id="RHEA:16845"/>
        <dbReference type="ChEBI" id="CHEBI:15377"/>
        <dbReference type="ChEBI" id="CHEBI:15378"/>
        <dbReference type="ChEBI" id="CHEBI:16452"/>
        <dbReference type="ChEBI" id="CHEBI:16947"/>
        <dbReference type="ChEBI" id="CHEBI:57287"/>
        <dbReference type="ChEBI" id="CHEBI:57288"/>
        <dbReference type="EC" id="2.3.3.16"/>
    </reaction>
</comment>
<dbReference type="GO" id="GO:0005829">
    <property type="term" value="C:cytosol"/>
    <property type="evidence" value="ECO:0007669"/>
    <property type="project" value="TreeGrafter"/>
</dbReference>
<dbReference type="NCBIfam" id="NF010636">
    <property type="entry name" value="PRK14033.1"/>
    <property type="match status" value="1"/>
</dbReference>
<feature type="active site" evidence="7">
    <location>
        <position position="264"/>
    </location>
</feature>
<keyword evidence="3" id="KW-0816">Tricarboxylic acid cycle</keyword>
<evidence type="ECO:0000256" key="7">
    <source>
        <dbReference type="PIRSR" id="PIRSR001369-1"/>
    </source>
</evidence>
<dbReference type="NCBIfam" id="TIGR01800">
    <property type="entry name" value="cit_synth_II"/>
    <property type="match status" value="1"/>
</dbReference>
<keyword evidence="9" id="KW-1185">Reference proteome</keyword>
<dbReference type="Proteomes" id="UP000318995">
    <property type="component" value="Unassembled WGS sequence"/>
</dbReference>
<evidence type="ECO:0000256" key="1">
    <source>
        <dbReference type="ARBA" id="ARBA00004751"/>
    </source>
</evidence>
<dbReference type="PANTHER" id="PTHR11739">
    <property type="entry name" value="CITRATE SYNTHASE"/>
    <property type="match status" value="1"/>
</dbReference>
<dbReference type="PIRSF" id="PIRSF001369">
    <property type="entry name" value="Citrate_synth"/>
    <property type="match status" value="1"/>
</dbReference>
<evidence type="ECO:0000256" key="5">
    <source>
        <dbReference type="ARBA" id="ARBA00049288"/>
    </source>
</evidence>
<name>A0A5C5VNK3_9BACT</name>
<dbReference type="InterPro" id="IPR011278">
    <property type="entry name" value="2-MeCitrate/Citrate_synth_II"/>
</dbReference>
<proteinExistence type="inferred from homology"/>
<dbReference type="OrthoDB" id="9800864at2"/>
<dbReference type="PANTHER" id="PTHR11739:SF4">
    <property type="entry name" value="CITRATE SYNTHASE, PEROXISOMAL"/>
    <property type="match status" value="1"/>
</dbReference>
<dbReference type="SUPFAM" id="SSF48256">
    <property type="entry name" value="Citrate synthase"/>
    <property type="match status" value="1"/>
</dbReference>
<protein>
    <recommendedName>
        <fullName evidence="6">Citrate synthase</fullName>
    </recommendedName>
</protein>
<keyword evidence="8" id="KW-0012">Acyltransferase</keyword>
<evidence type="ECO:0000313" key="9">
    <source>
        <dbReference type="Proteomes" id="UP000318995"/>
    </source>
</evidence>
<dbReference type="GO" id="GO:0005975">
    <property type="term" value="P:carbohydrate metabolic process"/>
    <property type="evidence" value="ECO:0007669"/>
    <property type="project" value="TreeGrafter"/>
</dbReference>
<dbReference type="RefSeq" id="WP_146575618.1">
    <property type="nucleotide sequence ID" value="NZ_SJPH01000013.1"/>
</dbReference>
<accession>A0A5C5VNK3</accession>
<dbReference type="InterPro" id="IPR016143">
    <property type="entry name" value="Citrate_synth-like_sm_a-sub"/>
</dbReference>
<gene>
    <name evidence="8" type="primary">prpC2</name>
    <name evidence="8" type="ORF">Pla111_34320</name>
</gene>
<comment type="caution">
    <text evidence="8">The sequence shown here is derived from an EMBL/GenBank/DDBJ whole genome shotgun (WGS) entry which is preliminary data.</text>
</comment>
<comment type="pathway">
    <text evidence="1">Carbohydrate metabolism; tricarboxylic acid cycle; isocitrate from oxaloacetate: step 1/2.</text>
</comment>
<dbReference type="GO" id="GO:0036440">
    <property type="term" value="F:citrate synthase activity"/>
    <property type="evidence" value="ECO:0007669"/>
    <property type="project" value="UniProtKB-EC"/>
</dbReference>
<comment type="similarity">
    <text evidence="2 6">Belongs to the citrate synthase family.</text>
</comment>
<dbReference type="AlphaFoldDB" id="A0A5C5VNK3"/>
<dbReference type="Pfam" id="PF00285">
    <property type="entry name" value="Citrate_synt"/>
    <property type="match status" value="1"/>
</dbReference>
<dbReference type="InterPro" id="IPR002020">
    <property type="entry name" value="Citrate_synthase"/>
</dbReference>
<dbReference type="PRINTS" id="PR00143">
    <property type="entry name" value="CITRTSNTHASE"/>
</dbReference>
<evidence type="ECO:0000256" key="4">
    <source>
        <dbReference type="ARBA" id="ARBA00022679"/>
    </source>
</evidence>
<dbReference type="InterPro" id="IPR016142">
    <property type="entry name" value="Citrate_synth-like_lrg_a-sub"/>
</dbReference>
<sequence length="379" mass="41627">MNAPEKYRAKKGLEGVIFDTTSVSHVLPEEKSLFYRGYAVHELADQCCFEEVAFLLLHGELPTAAQLTDFAEQERSARALPVELQKVIEQLPAEGHPMDAVRTAVSFLGMLPEFRGVETPESALRKGVSLLAKIPTVIAAVRRIGRGEAVIPPRADLSLSENFFQMCFGEVPQPEVVGAFDGALTLYAEHGFNASTFTARVIVSTQSDLPSAVCGAIGALKGNLHGGANEAVMHMLLEIDSPDRAQSWIDNALESKAKVMGFGHRLYRLGDSRVPKMTAYREQMAKLRGGERWEAISRVLEETMVERKNIHPNLDFPAGPVYYLMGFEIPLYTPIFVIARVVGWTAHVVEQITDNRLVRPSADYVGAAPRAVTPLALRG</sequence>
<organism evidence="8 9">
    <name type="scientific">Botrimarina hoheduenensis</name>
    <dbReference type="NCBI Taxonomy" id="2528000"/>
    <lineage>
        <taxon>Bacteria</taxon>
        <taxon>Pseudomonadati</taxon>
        <taxon>Planctomycetota</taxon>
        <taxon>Planctomycetia</taxon>
        <taxon>Pirellulales</taxon>
        <taxon>Lacipirellulaceae</taxon>
        <taxon>Botrimarina</taxon>
    </lineage>
</organism>
<evidence type="ECO:0000313" key="8">
    <source>
        <dbReference type="EMBL" id="TWT40168.1"/>
    </source>
</evidence>
<reference evidence="8 9" key="1">
    <citation type="submission" date="2019-02" db="EMBL/GenBank/DDBJ databases">
        <title>Deep-cultivation of Planctomycetes and their phenomic and genomic characterization uncovers novel biology.</title>
        <authorList>
            <person name="Wiegand S."/>
            <person name="Jogler M."/>
            <person name="Boedeker C."/>
            <person name="Pinto D."/>
            <person name="Vollmers J."/>
            <person name="Rivas-Marin E."/>
            <person name="Kohn T."/>
            <person name="Peeters S.H."/>
            <person name="Heuer A."/>
            <person name="Rast P."/>
            <person name="Oberbeckmann S."/>
            <person name="Bunk B."/>
            <person name="Jeske O."/>
            <person name="Meyerdierks A."/>
            <person name="Storesund J.E."/>
            <person name="Kallscheuer N."/>
            <person name="Luecker S."/>
            <person name="Lage O.M."/>
            <person name="Pohl T."/>
            <person name="Merkel B.J."/>
            <person name="Hornburger P."/>
            <person name="Mueller R.-W."/>
            <person name="Bruemmer F."/>
            <person name="Labrenz M."/>
            <person name="Spormann A.M."/>
            <person name="Op Den Camp H."/>
            <person name="Overmann J."/>
            <person name="Amann R."/>
            <person name="Jetten M.S.M."/>
            <person name="Mascher T."/>
            <person name="Medema M.H."/>
            <person name="Devos D.P."/>
            <person name="Kaster A.-K."/>
            <person name="Ovreas L."/>
            <person name="Rohde M."/>
            <person name="Galperin M.Y."/>
            <person name="Jogler C."/>
        </authorList>
    </citation>
    <scope>NUCLEOTIDE SEQUENCE [LARGE SCALE GENOMIC DNA]</scope>
    <source>
        <strain evidence="8 9">Pla111</strain>
    </source>
</reference>
<dbReference type="InterPro" id="IPR024176">
    <property type="entry name" value="Citrate_synthase_bac-typ"/>
</dbReference>
<evidence type="ECO:0000256" key="2">
    <source>
        <dbReference type="ARBA" id="ARBA00010566"/>
    </source>
</evidence>
<feature type="active site" evidence="7">
    <location>
        <position position="315"/>
    </location>
</feature>
<dbReference type="Gene3D" id="1.10.230.10">
    <property type="entry name" value="Cytochrome P450-Terp, domain 2"/>
    <property type="match status" value="1"/>
</dbReference>
<dbReference type="Gene3D" id="1.10.580.10">
    <property type="entry name" value="Citrate Synthase, domain 1"/>
    <property type="match status" value="1"/>
</dbReference>
<keyword evidence="4 6" id="KW-0808">Transferase</keyword>